<feature type="compositionally biased region" description="Basic residues" evidence="1">
    <location>
        <begin position="48"/>
        <end position="60"/>
    </location>
</feature>
<dbReference type="AlphaFoldDB" id="A0A6J4Q993"/>
<evidence type="ECO:0000313" key="2">
    <source>
        <dbReference type="EMBL" id="CAA9436607.1"/>
    </source>
</evidence>
<feature type="non-terminal residue" evidence="2">
    <location>
        <position position="1"/>
    </location>
</feature>
<evidence type="ECO:0000256" key="1">
    <source>
        <dbReference type="SAM" id="MobiDB-lite"/>
    </source>
</evidence>
<protein>
    <submittedName>
        <fullName evidence="2">Uncharacterized protein</fullName>
    </submittedName>
</protein>
<accession>A0A6J4Q993</accession>
<dbReference type="EMBL" id="CADCUY010000573">
    <property type="protein sequence ID" value="CAA9436607.1"/>
    <property type="molecule type" value="Genomic_DNA"/>
</dbReference>
<feature type="region of interest" description="Disordered" evidence="1">
    <location>
        <begin position="1"/>
        <end position="78"/>
    </location>
</feature>
<feature type="non-terminal residue" evidence="2">
    <location>
        <position position="78"/>
    </location>
</feature>
<proteinExistence type="predicted"/>
<organism evidence="2">
    <name type="scientific">uncultured Quadrisphaera sp</name>
    <dbReference type="NCBI Taxonomy" id="904978"/>
    <lineage>
        <taxon>Bacteria</taxon>
        <taxon>Bacillati</taxon>
        <taxon>Actinomycetota</taxon>
        <taxon>Actinomycetes</taxon>
        <taxon>Kineosporiales</taxon>
        <taxon>Kineosporiaceae</taxon>
        <taxon>Quadrisphaera</taxon>
        <taxon>environmental samples</taxon>
    </lineage>
</organism>
<sequence length="78" mass="8517">ERAAVSRGRARHHRRARGREHRGGRRGPGVGEPPPDARGAGAQAGRPPPRRPRRLRRRGAGQHADGVGARLHPPQVRL</sequence>
<gene>
    <name evidence="2" type="ORF">AVDCRST_MAG35-2975</name>
</gene>
<feature type="compositionally biased region" description="Basic residues" evidence="1">
    <location>
        <begin position="8"/>
        <end position="25"/>
    </location>
</feature>
<name>A0A6J4Q993_9ACTN</name>
<reference evidence="2" key="1">
    <citation type="submission" date="2020-02" db="EMBL/GenBank/DDBJ databases">
        <authorList>
            <person name="Meier V. D."/>
        </authorList>
    </citation>
    <scope>NUCLEOTIDE SEQUENCE</scope>
    <source>
        <strain evidence="2">AVDCRST_MAG35</strain>
    </source>
</reference>